<proteinExistence type="predicted"/>
<sequence>MFGVLPPEMALQALRAECILAGDADPDTICGIVREEIHCSRIKRCESRSRKIDQLRWD</sequence>
<reference evidence="1 2" key="1">
    <citation type="submission" date="2019-04" db="EMBL/GenBank/DDBJ databases">
        <title>Fungal friends and foes A comparative genomics study of 23 Aspergillus species from section Flavi.</title>
        <authorList>
            <consortium name="DOE Joint Genome Institute"/>
            <person name="Kjaerbolling I."/>
            <person name="Vesth T.C."/>
            <person name="Frisvad J.C."/>
            <person name="Nybo J.L."/>
            <person name="Theobald S."/>
            <person name="Kildgaard S."/>
            <person name="Petersen T.I."/>
            <person name="Kuo A."/>
            <person name="Sato A."/>
            <person name="Lyhne E.K."/>
            <person name="Kogle M.E."/>
            <person name="Wiebenga A."/>
            <person name="Kun R.S."/>
            <person name="Lubbers R.J."/>
            <person name="Makela M.R."/>
            <person name="Barry K."/>
            <person name="Chovatia M."/>
            <person name="Clum A."/>
            <person name="Daum C."/>
            <person name="Haridas S."/>
            <person name="He G."/>
            <person name="LaButti K."/>
            <person name="Lipzen A."/>
            <person name="Mondo S."/>
            <person name="Pangilinan J."/>
            <person name="Riley R."/>
            <person name="Salamov A."/>
            <person name="Simmons B.A."/>
            <person name="Magnuson J.K."/>
            <person name="Henrissat B."/>
            <person name="Mortensen U.H."/>
            <person name="Larsen T.O."/>
            <person name="De vries R.P."/>
            <person name="Grigoriev I.V."/>
            <person name="Machida M."/>
            <person name="Baker S.E."/>
            <person name="Andersen M.R."/>
        </authorList>
    </citation>
    <scope>NUCLEOTIDE SEQUENCE [LARGE SCALE GENOMIC DNA]</scope>
    <source>
        <strain evidence="1 2">CBS 126849</strain>
    </source>
</reference>
<name>A0A5N6E6T4_9EURO</name>
<keyword evidence="2" id="KW-1185">Reference proteome</keyword>
<evidence type="ECO:0000313" key="1">
    <source>
        <dbReference type="EMBL" id="KAB8212977.1"/>
    </source>
</evidence>
<dbReference type="AlphaFoldDB" id="A0A5N6E6T4"/>
<evidence type="ECO:0000313" key="2">
    <source>
        <dbReference type="Proteomes" id="UP000326799"/>
    </source>
</evidence>
<organism evidence="1 2">
    <name type="scientific">Aspergillus novoparasiticus</name>
    <dbReference type="NCBI Taxonomy" id="986946"/>
    <lineage>
        <taxon>Eukaryota</taxon>
        <taxon>Fungi</taxon>
        <taxon>Dikarya</taxon>
        <taxon>Ascomycota</taxon>
        <taxon>Pezizomycotina</taxon>
        <taxon>Eurotiomycetes</taxon>
        <taxon>Eurotiomycetidae</taxon>
        <taxon>Eurotiales</taxon>
        <taxon>Aspergillaceae</taxon>
        <taxon>Aspergillus</taxon>
        <taxon>Aspergillus subgen. Circumdati</taxon>
    </lineage>
</organism>
<dbReference type="EMBL" id="ML733758">
    <property type="protein sequence ID" value="KAB8212977.1"/>
    <property type="molecule type" value="Genomic_DNA"/>
</dbReference>
<protein>
    <submittedName>
        <fullName evidence="1">Uncharacterized protein</fullName>
    </submittedName>
</protein>
<gene>
    <name evidence="1" type="ORF">BDV33DRAFT_185752</name>
</gene>
<accession>A0A5N6E6T4</accession>
<dbReference type="Proteomes" id="UP000326799">
    <property type="component" value="Unassembled WGS sequence"/>
</dbReference>